<dbReference type="SUPFAM" id="SSF50969">
    <property type="entry name" value="YVTN repeat-like/Quinoprotein amine dehydrogenase"/>
    <property type="match status" value="1"/>
</dbReference>
<comment type="caution">
    <text evidence="1">The sequence shown here is derived from an EMBL/GenBank/DDBJ whole genome shotgun (WGS) entry which is preliminary data.</text>
</comment>
<name>A0A7J7NFK4_9MAGN</name>
<dbReference type="InterPro" id="IPR011044">
    <property type="entry name" value="Quino_amine_DH_bsu"/>
</dbReference>
<dbReference type="PANTHER" id="PTHR43991">
    <property type="entry name" value="WD REPEAT PROTEIN (AFU_ORTHOLOGUE AFUA_8G05640)-RELATED"/>
    <property type="match status" value="1"/>
</dbReference>
<proteinExistence type="predicted"/>
<gene>
    <name evidence="1" type="ORF">GIB67_012701</name>
</gene>
<evidence type="ECO:0000313" key="1">
    <source>
        <dbReference type="EMBL" id="KAF6165804.1"/>
    </source>
</evidence>
<protein>
    <submittedName>
        <fullName evidence="1">Uncharacterized protein</fullName>
    </submittedName>
</protein>
<dbReference type="OrthoDB" id="20669at2759"/>
<dbReference type="AlphaFoldDB" id="A0A7J7NFK4"/>
<dbReference type="PANTHER" id="PTHR43991:SF42">
    <property type="entry name" value="TRANSCRIPTION FACTOR WD40-LIKE FAMILY-RELATED"/>
    <property type="match status" value="1"/>
</dbReference>
<accession>A0A7J7NFK4</accession>
<dbReference type="EMBL" id="JACGCM010000816">
    <property type="protein sequence ID" value="KAF6165804.1"/>
    <property type="molecule type" value="Genomic_DNA"/>
</dbReference>
<dbReference type="InterPro" id="IPR015943">
    <property type="entry name" value="WD40/YVTN_repeat-like_dom_sf"/>
</dbReference>
<organism evidence="1 2">
    <name type="scientific">Kingdonia uniflora</name>
    <dbReference type="NCBI Taxonomy" id="39325"/>
    <lineage>
        <taxon>Eukaryota</taxon>
        <taxon>Viridiplantae</taxon>
        <taxon>Streptophyta</taxon>
        <taxon>Embryophyta</taxon>
        <taxon>Tracheophyta</taxon>
        <taxon>Spermatophyta</taxon>
        <taxon>Magnoliopsida</taxon>
        <taxon>Ranunculales</taxon>
        <taxon>Circaeasteraceae</taxon>
        <taxon>Kingdonia</taxon>
    </lineage>
</organism>
<dbReference type="Proteomes" id="UP000541444">
    <property type="component" value="Unassembled WGS sequence"/>
</dbReference>
<evidence type="ECO:0000313" key="2">
    <source>
        <dbReference type="Proteomes" id="UP000541444"/>
    </source>
</evidence>
<reference evidence="1 2" key="1">
    <citation type="journal article" date="2020" name="IScience">
        <title>Genome Sequencing of the Endangered Kingdonia uniflora (Circaeasteraceae, Ranunculales) Reveals Potential Mechanisms of Evolutionary Specialization.</title>
        <authorList>
            <person name="Sun Y."/>
            <person name="Deng T."/>
            <person name="Zhang A."/>
            <person name="Moore M.J."/>
            <person name="Landis J.B."/>
            <person name="Lin N."/>
            <person name="Zhang H."/>
            <person name="Zhang X."/>
            <person name="Huang J."/>
            <person name="Zhang X."/>
            <person name="Sun H."/>
            <person name="Wang H."/>
        </authorList>
    </citation>
    <scope>NUCLEOTIDE SEQUENCE [LARGE SCALE GENOMIC DNA]</scope>
    <source>
        <strain evidence="1">TB1705</strain>
        <tissue evidence="1">Leaf</tissue>
    </source>
</reference>
<keyword evidence="2" id="KW-1185">Reference proteome</keyword>
<sequence>MASNNDGGIRNFDLEYFQRTKPFQFPWLVNNSSLSPDGKQLVIARDNVDGLLVDYITRKTIAPLGGHLEFSFALAWYPNGYVFVKENQDKTYRV</sequence>
<dbReference type="Gene3D" id="2.130.10.10">
    <property type="entry name" value="YVTN repeat-like/Quinoprotein amine dehydrogenase"/>
    <property type="match status" value="1"/>
</dbReference>